<reference evidence="2 3" key="1">
    <citation type="journal article" date="2016" name="Nat. Commun.">
        <title>Thousands of microbial genomes shed light on interconnected biogeochemical processes in an aquifer system.</title>
        <authorList>
            <person name="Anantharaman K."/>
            <person name="Brown C.T."/>
            <person name="Hug L.A."/>
            <person name="Sharon I."/>
            <person name="Castelle C.J."/>
            <person name="Probst A.J."/>
            <person name="Thomas B.C."/>
            <person name="Singh A."/>
            <person name="Wilkins M.J."/>
            <person name="Karaoz U."/>
            <person name="Brodie E.L."/>
            <person name="Williams K.H."/>
            <person name="Hubbard S.S."/>
            <person name="Banfield J.F."/>
        </authorList>
    </citation>
    <scope>NUCLEOTIDE SEQUENCE [LARGE SCALE GENOMIC DNA]</scope>
</reference>
<proteinExistence type="predicted"/>
<gene>
    <name evidence="2" type="ORF">A2731_03000</name>
</gene>
<dbReference type="Proteomes" id="UP000176241">
    <property type="component" value="Unassembled WGS sequence"/>
</dbReference>
<evidence type="ECO:0000256" key="1">
    <source>
        <dbReference type="SAM" id="Phobius"/>
    </source>
</evidence>
<keyword evidence="1" id="KW-0472">Membrane</keyword>
<comment type="caution">
    <text evidence="2">The sequence shown here is derived from an EMBL/GenBank/DDBJ whole genome shotgun (WGS) entry which is preliminary data.</text>
</comment>
<protein>
    <submittedName>
        <fullName evidence="2">Uncharacterized protein</fullName>
    </submittedName>
</protein>
<dbReference type="STRING" id="1797533.A2731_03000"/>
<dbReference type="EMBL" id="MHIC01000028">
    <property type="protein sequence ID" value="OGY44488.1"/>
    <property type="molecule type" value="Genomic_DNA"/>
</dbReference>
<evidence type="ECO:0000313" key="3">
    <source>
        <dbReference type="Proteomes" id="UP000176241"/>
    </source>
</evidence>
<organism evidence="2 3">
    <name type="scientific">Candidatus Buchananbacteria bacterium RIFCSPHIGHO2_01_FULL_39_8</name>
    <dbReference type="NCBI Taxonomy" id="1797533"/>
    <lineage>
        <taxon>Bacteria</taxon>
        <taxon>Candidatus Buchananiibacteriota</taxon>
    </lineage>
</organism>
<feature type="transmembrane region" description="Helical" evidence="1">
    <location>
        <begin position="91"/>
        <end position="116"/>
    </location>
</feature>
<keyword evidence="1" id="KW-1133">Transmembrane helix</keyword>
<evidence type="ECO:0000313" key="2">
    <source>
        <dbReference type="EMBL" id="OGY44488.1"/>
    </source>
</evidence>
<name>A0A1G1XWS6_9BACT</name>
<dbReference type="AlphaFoldDB" id="A0A1G1XWS6"/>
<sequence length="127" mass="15051">MKAKNNIAYSSLKFVFIDIIGDVLYWPLWWYSKGLGKTGLFCLNEIKDEAERLGIEIWVKNIFAPMFGQYDWEGRLISFFARLIQIIIRSIILLIWAVLMLAVFLIWILLPIYIFYQVLDNFLLFFG</sequence>
<accession>A0A1G1XWS6</accession>
<keyword evidence="1" id="KW-0812">Transmembrane</keyword>